<keyword evidence="2" id="KW-1185">Reference proteome</keyword>
<dbReference type="AlphaFoldDB" id="A0A8K0KX11"/>
<sequence length="137" mass="15544">MTASQTNRQSSIQLPAILQRIPAYHEIALDMSGPQSHISRYRKLFQAALTMNGDPALPMIFSKSHSKRLNELSRTKHRDQVRADLRRMPLTQALARAFKKKLPRGFVSLQTTAKDIANNWTCTIHMSTHHLLSIIDG</sequence>
<evidence type="ECO:0000313" key="2">
    <source>
        <dbReference type="Proteomes" id="UP000809789"/>
    </source>
</evidence>
<reference evidence="1" key="1">
    <citation type="submission" date="2021-07" db="EMBL/GenBank/DDBJ databases">
        <title>Elsinoe batatas strain:CRI-CJ2 Genome sequencing and assembly.</title>
        <authorList>
            <person name="Huang L."/>
        </authorList>
    </citation>
    <scope>NUCLEOTIDE SEQUENCE</scope>
    <source>
        <strain evidence="1">CRI-CJ2</strain>
    </source>
</reference>
<dbReference type="OrthoDB" id="10619962at2759"/>
<organism evidence="1 2">
    <name type="scientific">Elsinoe batatas</name>
    <dbReference type="NCBI Taxonomy" id="2601811"/>
    <lineage>
        <taxon>Eukaryota</taxon>
        <taxon>Fungi</taxon>
        <taxon>Dikarya</taxon>
        <taxon>Ascomycota</taxon>
        <taxon>Pezizomycotina</taxon>
        <taxon>Dothideomycetes</taxon>
        <taxon>Dothideomycetidae</taxon>
        <taxon>Myriangiales</taxon>
        <taxon>Elsinoaceae</taxon>
        <taxon>Elsinoe</taxon>
    </lineage>
</organism>
<name>A0A8K0KX11_9PEZI</name>
<accession>A0A8K0KX11</accession>
<gene>
    <name evidence="1" type="ORF">KVT40_008502</name>
</gene>
<dbReference type="EMBL" id="JAESVG020000010">
    <property type="protein sequence ID" value="KAG8623526.1"/>
    <property type="molecule type" value="Genomic_DNA"/>
</dbReference>
<proteinExistence type="predicted"/>
<comment type="caution">
    <text evidence="1">The sequence shown here is derived from an EMBL/GenBank/DDBJ whole genome shotgun (WGS) entry which is preliminary data.</text>
</comment>
<protein>
    <submittedName>
        <fullName evidence="1">Uncharacterized protein</fullName>
    </submittedName>
</protein>
<dbReference type="Proteomes" id="UP000809789">
    <property type="component" value="Unassembled WGS sequence"/>
</dbReference>
<evidence type="ECO:0000313" key="1">
    <source>
        <dbReference type="EMBL" id="KAG8623526.1"/>
    </source>
</evidence>